<evidence type="ECO:0000256" key="3">
    <source>
        <dbReference type="ARBA" id="ARBA00022475"/>
    </source>
</evidence>
<feature type="transmembrane region" description="Helical" evidence="7">
    <location>
        <begin position="316"/>
        <end position="335"/>
    </location>
</feature>
<dbReference type="Gene3D" id="1.20.1250.20">
    <property type="entry name" value="MFS general substrate transporter like domains"/>
    <property type="match status" value="1"/>
</dbReference>
<name>A0ABT2ATZ8_9ACTN</name>
<evidence type="ECO:0000256" key="7">
    <source>
        <dbReference type="SAM" id="Phobius"/>
    </source>
</evidence>
<feature type="domain" description="Major facilitator superfamily (MFS) profile" evidence="9">
    <location>
        <begin position="9"/>
        <end position="407"/>
    </location>
</feature>
<feature type="transmembrane region" description="Helical" evidence="7">
    <location>
        <begin position="380"/>
        <end position="400"/>
    </location>
</feature>
<feature type="transmembrane region" description="Helical" evidence="7">
    <location>
        <begin position="104"/>
        <end position="126"/>
    </location>
</feature>
<sequence>MRHDPQSRRFRAALLSASLLLSEAGAVSATLPELADAFPHESQTSIQSFMTIGSAAVTVCTLLAGALAGRLGKRRLTLLGMALMAVAGMAPLVLVPLGNFGALLASRIVLGIGMGFVQPLSASVIADFYRGKEREDMLGWQSAAVGLGGVIWNLLVGLLVLWDWKAAFLVYGVGLACMGLYARYVPEPPGRARPEKVRAEVVRPEEVRAEPAAATPRWYRLPADAWLAAGLMLVFTAGYQGLIISMPLAFTAEKHLVAASTVPWIMTFFALASVAAGLIFGTAVRRLRNWTGTASALVLAVSMALCAGADSALTGYVAAVLAGLGFGVYMPFLVTETNNRSTPEASAMATALLFTGAAVGTALAPYILGIAGTLDGDERATAQLLVAAVVLTAVALLTTLRYVRTGRAAVPAAAAHDLEKA</sequence>
<evidence type="ECO:0000259" key="9">
    <source>
        <dbReference type="PROSITE" id="PS50850"/>
    </source>
</evidence>
<feature type="transmembrane region" description="Helical" evidence="7">
    <location>
        <begin position="347"/>
        <end position="368"/>
    </location>
</feature>
<evidence type="ECO:0000256" key="1">
    <source>
        <dbReference type="ARBA" id="ARBA00004651"/>
    </source>
</evidence>
<dbReference type="InterPro" id="IPR020846">
    <property type="entry name" value="MFS_dom"/>
</dbReference>
<keyword evidence="6 7" id="KW-0472">Membrane</keyword>
<feature type="transmembrane region" description="Helical" evidence="7">
    <location>
        <begin position="225"/>
        <end position="250"/>
    </location>
</feature>
<organism evidence="10 11">
    <name type="scientific">Streptomyces pyxinicus</name>
    <dbReference type="NCBI Taxonomy" id="2970331"/>
    <lineage>
        <taxon>Bacteria</taxon>
        <taxon>Bacillati</taxon>
        <taxon>Actinomycetota</taxon>
        <taxon>Actinomycetes</taxon>
        <taxon>Kitasatosporales</taxon>
        <taxon>Streptomycetaceae</taxon>
        <taxon>Streptomyces</taxon>
    </lineage>
</organism>
<keyword evidence="5 7" id="KW-1133">Transmembrane helix</keyword>
<evidence type="ECO:0000256" key="6">
    <source>
        <dbReference type="ARBA" id="ARBA00023136"/>
    </source>
</evidence>
<keyword evidence="8" id="KW-0732">Signal</keyword>
<evidence type="ECO:0000313" key="11">
    <source>
        <dbReference type="Proteomes" id="UP001205612"/>
    </source>
</evidence>
<dbReference type="PANTHER" id="PTHR23517:SF13">
    <property type="entry name" value="MAJOR FACILITATOR SUPERFAMILY MFS_1"/>
    <property type="match status" value="1"/>
</dbReference>
<reference evidence="10 11" key="1">
    <citation type="submission" date="2022-08" db="EMBL/GenBank/DDBJ databases">
        <authorList>
            <person name="Somphong A."/>
            <person name="Phongsopitanun W."/>
        </authorList>
    </citation>
    <scope>NUCLEOTIDE SEQUENCE [LARGE SCALE GENOMIC DNA]</scope>
    <source>
        <strain evidence="10 11">LP11</strain>
    </source>
</reference>
<evidence type="ECO:0000256" key="4">
    <source>
        <dbReference type="ARBA" id="ARBA00022692"/>
    </source>
</evidence>
<feature type="signal peptide" evidence="8">
    <location>
        <begin position="1"/>
        <end position="29"/>
    </location>
</feature>
<evidence type="ECO:0000256" key="2">
    <source>
        <dbReference type="ARBA" id="ARBA00022448"/>
    </source>
</evidence>
<feature type="transmembrane region" description="Helical" evidence="7">
    <location>
        <begin position="45"/>
        <end position="69"/>
    </location>
</feature>
<dbReference type="InterPro" id="IPR050171">
    <property type="entry name" value="MFS_Transporters"/>
</dbReference>
<feature type="transmembrane region" description="Helical" evidence="7">
    <location>
        <begin position="290"/>
        <end position="310"/>
    </location>
</feature>
<evidence type="ECO:0000256" key="5">
    <source>
        <dbReference type="ARBA" id="ARBA00022989"/>
    </source>
</evidence>
<keyword evidence="4 7" id="KW-0812">Transmembrane</keyword>
<feature type="transmembrane region" description="Helical" evidence="7">
    <location>
        <begin position="138"/>
        <end position="162"/>
    </location>
</feature>
<dbReference type="PROSITE" id="PS50850">
    <property type="entry name" value="MFS"/>
    <property type="match status" value="1"/>
</dbReference>
<keyword evidence="11" id="KW-1185">Reference proteome</keyword>
<dbReference type="InterPro" id="IPR011701">
    <property type="entry name" value="MFS"/>
</dbReference>
<accession>A0ABT2ATZ8</accession>
<keyword evidence="3" id="KW-1003">Cell membrane</keyword>
<comment type="caution">
    <text evidence="10">The sequence shown here is derived from an EMBL/GenBank/DDBJ whole genome shotgun (WGS) entry which is preliminary data.</text>
</comment>
<comment type="subcellular location">
    <subcellularLocation>
        <location evidence="1">Cell membrane</location>
        <topology evidence="1">Multi-pass membrane protein</topology>
    </subcellularLocation>
</comment>
<keyword evidence="2" id="KW-0813">Transport</keyword>
<dbReference type="Pfam" id="PF07690">
    <property type="entry name" value="MFS_1"/>
    <property type="match status" value="1"/>
</dbReference>
<feature type="transmembrane region" description="Helical" evidence="7">
    <location>
        <begin position="76"/>
        <end position="98"/>
    </location>
</feature>
<gene>
    <name evidence="10" type="ORF">NX794_00450</name>
</gene>
<feature type="transmembrane region" description="Helical" evidence="7">
    <location>
        <begin position="262"/>
        <end position="283"/>
    </location>
</feature>
<evidence type="ECO:0000256" key="8">
    <source>
        <dbReference type="SAM" id="SignalP"/>
    </source>
</evidence>
<proteinExistence type="predicted"/>
<dbReference type="SUPFAM" id="SSF103473">
    <property type="entry name" value="MFS general substrate transporter"/>
    <property type="match status" value="1"/>
</dbReference>
<feature type="chain" id="PRO_5045956630" evidence="8">
    <location>
        <begin position="30"/>
        <end position="421"/>
    </location>
</feature>
<dbReference type="EMBL" id="JANUGP010000001">
    <property type="protein sequence ID" value="MCS0599719.1"/>
    <property type="molecule type" value="Genomic_DNA"/>
</dbReference>
<dbReference type="Proteomes" id="UP001205612">
    <property type="component" value="Unassembled WGS sequence"/>
</dbReference>
<evidence type="ECO:0000313" key="10">
    <source>
        <dbReference type="EMBL" id="MCS0599719.1"/>
    </source>
</evidence>
<dbReference type="InterPro" id="IPR036259">
    <property type="entry name" value="MFS_trans_sf"/>
</dbReference>
<dbReference type="PANTHER" id="PTHR23517">
    <property type="entry name" value="RESISTANCE PROTEIN MDTM, PUTATIVE-RELATED-RELATED"/>
    <property type="match status" value="1"/>
</dbReference>
<feature type="transmembrane region" description="Helical" evidence="7">
    <location>
        <begin position="168"/>
        <end position="186"/>
    </location>
</feature>
<dbReference type="RefSeq" id="WP_258775906.1">
    <property type="nucleotide sequence ID" value="NZ_JANUGP010000001.1"/>
</dbReference>
<protein>
    <submittedName>
        <fullName evidence="10">MFS transporter</fullName>
    </submittedName>
</protein>